<feature type="domain" description="Pilus assembly protein C-terminal" evidence="4">
    <location>
        <begin position="788"/>
        <end position="877"/>
    </location>
</feature>
<gene>
    <name evidence="7" type="ORF">A9K56_05660</name>
</gene>
<dbReference type="AlphaFoldDB" id="A0AAP7L1G0"/>
<dbReference type="Proteomes" id="UP000092125">
    <property type="component" value="Unassembled WGS sequence"/>
</dbReference>
<evidence type="ECO:0000313" key="7">
    <source>
        <dbReference type="EMBL" id="OBU62302.1"/>
    </source>
</evidence>
<organism evidence="7 8">
    <name type="scientific">Stenotrophomonas maltophilia</name>
    <name type="common">Pseudomonas maltophilia</name>
    <name type="synonym">Xanthomonas maltophilia</name>
    <dbReference type="NCBI Taxonomy" id="40324"/>
    <lineage>
        <taxon>Bacteria</taxon>
        <taxon>Pseudomonadati</taxon>
        <taxon>Pseudomonadota</taxon>
        <taxon>Gammaproteobacteria</taxon>
        <taxon>Lysobacterales</taxon>
        <taxon>Lysobacteraceae</taxon>
        <taxon>Stenotrophomonas</taxon>
        <taxon>Stenotrophomonas maltophilia group</taxon>
    </lineage>
</organism>
<feature type="signal peptide" evidence="3">
    <location>
        <begin position="1"/>
        <end position="29"/>
    </location>
</feature>
<dbReference type="InterPro" id="IPR035224">
    <property type="entry name" value="Usher_TcfC"/>
</dbReference>
<keyword evidence="1 3" id="KW-0732">Signal</keyword>
<accession>A0AAP7L1G0</accession>
<feature type="chain" id="PRO_5042820854" evidence="3">
    <location>
        <begin position="30"/>
        <end position="919"/>
    </location>
</feature>
<dbReference type="EMBL" id="LYVI01000003">
    <property type="protein sequence ID" value="OBU62302.1"/>
    <property type="molecule type" value="Genomic_DNA"/>
</dbReference>
<evidence type="ECO:0000256" key="2">
    <source>
        <dbReference type="SAM" id="MobiDB-lite"/>
    </source>
</evidence>
<name>A0AAP7L1G0_STEMA</name>
<evidence type="ECO:0000256" key="3">
    <source>
        <dbReference type="SAM" id="SignalP"/>
    </source>
</evidence>
<evidence type="ECO:0000313" key="8">
    <source>
        <dbReference type="Proteomes" id="UP000092125"/>
    </source>
</evidence>
<dbReference type="InterPro" id="IPR032636">
    <property type="entry name" value="Pilus_assem_E-set-like_dom"/>
</dbReference>
<evidence type="ECO:0000259" key="4">
    <source>
        <dbReference type="Pfam" id="PF15976"/>
    </source>
</evidence>
<protein>
    <submittedName>
        <fullName evidence="7">Usher protein</fullName>
    </submittedName>
</protein>
<feature type="region of interest" description="Disordered" evidence="2">
    <location>
        <begin position="612"/>
        <end position="637"/>
    </location>
</feature>
<sequence length="919" mass="100166">MLIPAPAHSRLAVALALTLAIPTLPAVHARPVPAGFEDLASGQTERVEVRLFGQSAGLWSAWVTLDTVQLDQPAQVLEALGLSADARDALQAALAAPLPRNSHLACPYGQPDPGCGWIDSPDDPAQVHAIFDESDGVLMLFPARRWLPQQSAQRSPFHQVSEQAQNALLQQQTVNFSGGDGYQALSVQGSTVLGVLRDGHVASSWNYSRQARQGYRAHDRFQLDDLYYRHDLAQRHYVQLGRMDRRNLSSQQGGTFGFGMLPLDRFEGLRVGTTQAYVDTDANVTSTPLTVLLGRDARVDAFDGDRLLQTFYLQAGVNDLDTRRFPLGSYTVTLRIYEDGRFVRSEEAPFSRGGDWSERSLQWFVQGGRRRAHATRASDIGDASDTAVQAGLRIPLARNYGMTAGIARVADTGYGELRLEGRQQFGRHDLQAMVGVLNGGDGSHGLQQQLSYRHYASWNVYRQRLRGGACQSSTPVLHDRFGCVDALSASVSAPLFGGSLYLGYTRRRSFTPEWSLPGEDDDAWTGLPPGLLPPHVPALRPAQTSRSLQASYSRTRQWRGLSIGSRLGVWQQDTDTGSGRGPARDRGLYLNIAVSRLQRIDDGSVQQRVALDMRQPQHSRPDARLGLSHSLRQERDGDARDLGAELSAYNDDRYSALASARIDNRFGQSGASVSYYQHHGGGELAYSGNHTSGLSLSARGLHWGGAHGADAGVVVSVDDARDLELSGAAADIRAGSNRRRILGFGERRLLPLGGYQRHRVDVQDASAHDSDAAVRVARLGAAQHAFLLPGKVIALPVTLDVTYTFIGNARDIAGTPLEGARILNAPVPSLGRDGGFIAEFPQREPVLYLLRAGDLLQCPLTVRERRSVVLLVGQVQCEPLALEQLPAPIRHQARVQRLLNELAPVAGRNERNVMSGGAR</sequence>
<reference evidence="7 8" key="1">
    <citation type="submission" date="2016-05" db="EMBL/GenBank/DDBJ databases">
        <title>Draft Genome Sequences of Stenotrophomonas maltophilia Strains Sm32COP, Sm41DVV, Sm46PAILV, SmF3, SmF22, SmSOFb1 and SmCVFa1, Isolated from Different Manures, in France.</title>
        <authorList>
            <person name="Nazaret S."/>
            <person name="Bodilis J."/>
        </authorList>
    </citation>
    <scope>NUCLEOTIDE SEQUENCE [LARGE SCALE GENOMIC DNA]</scope>
    <source>
        <strain evidence="7 8">Sm41DVV</strain>
    </source>
</reference>
<proteinExistence type="predicted"/>
<dbReference type="Pfam" id="PF17271">
    <property type="entry name" value="Usher_TcfC"/>
    <property type="match status" value="1"/>
</dbReference>
<dbReference type="RefSeq" id="WP_065181679.1">
    <property type="nucleotide sequence ID" value="NZ_JAMYCP010000001.1"/>
</dbReference>
<feature type="domain" description="TcfC Usher-like barrel" evidence="6">
    <location>
        <begin position="360"/>
        <end position="773"/>
    </location>
</feature>
<evidence type="ECO:0000256" key="1">
    <source>
        <dbReference type="ARBA" id="ARBA00022729"/>
    </source>
</evidence>
<dbReference type="Pfam" id="PF15976">
    <property type="entry name" value="CooC_C"/>
    <property type="match status" value="1"/>
</dbReference>
<dbReference type="Pfam" id="PF16967">
    <property type="entry name" value="TcfC"/>
    <property type="match status" value="1"/>
</dbReference>
<evidence type="ECO:0000259" key="6">
    <source>
        <dbReference type="Pfam" id="PF17271"/>
    </source>
</evidence>
<dbReference type="InterPro" id="IPR031917">
    <property type="entry name" value="Pilus_assem_C"/>
</dbReference>
<feature type="domain" description="Pilus assembly protein E-set like" evidence="5">
    <location>
        <begin position="286"/>
        <end position="350"/>
    </location>
</feature>
<evidence type="ECO:0000259" key="5">
    <source>
        <dbReference type="Pfam" id="PF16967"/>
    </source>
</evidence>
<comment type="caution">
    <text evidence="7">The sequence shown here is derived from an EMBL/GenBank/DDBJ whole genome shotgun (WGS) entry which is preliminary data.</text>
</comment>